<dbReference type="GeneID" id="92930306"/>
<evidence type="ECO:0008006" key="5">
    <source>
        <dbReference type="Google" id="ProtNLM"/>
    </source>
</evidence>
<name>A0A059ZRL4_ACICK</name>
<dbReference type="eggNOG" id="ENOG503018Q">
    <property type="taxonomic scope" value="Bacteria"/>
</dbReference>
<dbReference type="HOGENOM" id="CLU_2285260_0_0_6"/>
<evidence type="ECO:0000313" key="3">
    <source>
        <dbReference type="EMBL" id="AIA54178.1"/>
    </source>
</evidence>
<gene>
    <name evidence="3" type="ORF">Acaty_c0288</name>
</gene>
<evidence type="ECO:0000256" key="1">
    <source>
        <dbReference type="SAM" id="MobiDB-lite"/>
    </source>
</evidence>
<dbReference type="RefSeq" id="WP_004870278.1">
    <property type="nucleotide sequence ID" value="NZ_CP005986.1"/>
</dbReference>
<organism evidence="3 4">
    <name type="scientific">Acidithiobacillus caldus (strain ATCC 51756 / DSM 8584 / KU)</name>
    <dbReference type="NCBI Taxonomy" id="637389"/>
    <lineage>
        <taxon>Bacteria</taxon>
        <taxon>Pseudomonadati</taxon>
        <taxon>Pseudomonadota</taxon>
        <taxon>Acidithiobacillia</taxon>
        <taxon>Acidithiobacillales</taxon>
        <taxon>Acidithiobacillaceae</taxon>
        <taxon>Acidithiobacillus</taxon>
    </lineage>
</organism>
<reference evidence="3 4" key="1">
    <citation type="journal article" date="2009" name="J. Bacteriol.">
        <title>Draft genome sequence of the extremely acidophilic bacterium Acidithiobacillus caldus ATCC 51756 reveals metabolic versatility in the genus Acidithiobacillus.</title>
        <authorList>
            <person name="Valdes J."/>
            <person name="Quatrini R."/>
            <person name="Hallberg K."/>
            <person name="Dopson M."/>
            <person name="Valenzuela P.D."/>
            <person name="Holmes D.S."/>
        </authorList>
    </citation>
    <scope>NUCLEOTIDE SEQUENCE [LARGE SCALE GENOMIC DNA]</scope>
    <source>
        <strain evidence="4">ATCC 51756 / DSM 8584 / KU</strain>
    </source>
</reference>
<proteinExistence type="predicted"/>
<keyword evidence="2" id="KW-0732">Signal</keyword>
<sequence length="101" mass="10324">MHDPKRSLPLASLFALSLGALPAASLAAMPAPAASTTMQSSKNMTEGGCSRSMSTKMGEGGCSRSMAPEGHCVSAAAIKAHGGNCGKHYMDTHNMAMPEDN</sequence>
<dbReference type="AlphaFoldDB" id="A0A059ZRL4"/>
<dbReference type="EMBL" id="CP005986">
    <property type="protein sequence ID" value="AIA54178.1"/>
    <property type="molecule type" value="Genomic_DNA"/>
</dbReference>
<feature type="signal peptide" evidence="2">
    <location>
        <begin position="1"/>
        <end position="33"/>
    </location>
</feature>
<dbReference type="Proteomes" id="UP000005522">
    <property type="component" value="Chromosome"/>
</dbReference>
<feature type="region of interest" description="Disordered" evidence="1">
    <location>
        <begin position="30"/>
        <end position="64"/>
    </location>
</feature>
<protein>
    <recommendedName>
        <fullName evidence="5">DUF2282 domain-containing protein</fullName>
    </recommendedName>
</protein>
<evidence type="ECO:0000256" key="2">
    <source>
        <dbReference type="SAM" id="SignalP"/>
    </source>
</evidence>
<accession>A0A059ZRL4</accession>
<dbReference type="KEGG" id="acz:Acaty_c0288"/>
<evidence type="ECO:0000313" key="4">
    <source>
        <dbReference type="Proteomes" id="UP000005522"/>
    </source>
</evidence>
<feature type="chain" id="PRO_5001581928" description="DUF2282 domain-containing protein" evidence="2">
    <location>
        <begin position="34"/>
        <end position="101"/>
    </location>
</feature>